<name>A0A2J9PLT0_9LACT</name>
<comment type="similarity">
    <text evidence="1">Belongs to the CinA family.</text>
</comment>
<dbReference type="SUPFAM" id="SSF142433">
    <property type="entry name" value="CinA-like"/>
    <property type="match status" value="1"/>
</dbReference>
<protein>
    <recommendedName>
        <fullName evidence="1">Putative competence-damage inducible protein</fullName>
    </recommendedName>
</protein>
<dbReference type="NCBIfam" id="TIGR00177">
    <property type="entry name" value="molyb_syn"/>
    <property type="match status" value="1"/>
</dbReference>
<dbReference type="PIRSF" id="PIRSF006728">
    <property type="entry name" value="CinA"/>
    <property type="match status" value="1"/>
</dbReference>
<dbReference type="InterPro" id="IPR008135">
    <property type="entry name" value="Competence-induced_CinA"/>
</dbReference>
<dbReference type="InterPro" id="IPR008136">
    <property type="entry name" value="CinA_C"/>
</dbReference>
<dbReference type="Pfam" id="PF00994">
    <property type="entry name" value="MoCF_biosynth"/>
    <property type="match status" value="1"/>
</dbReference>
<dbReference type="Gene3D" id="3.30.70.2860">
    <property type="match status" value="1"/>
</dbReference>
<dbReference type="Proteomes" id="UP000192813">
    <property type="component" value="Unassembled WGS sequence"/>
</dbReference>
<sequence>MRKRINKTYILIGGKRMKVEIIAVGTELLMGQIANTNAQFIARKLNELGFDHYVQTVIGDNPERLKKVTAQAEQRSDIIIYTGGLGPTRDDLTKQTISAYLNQPLIHDEVGMETIKAAFKGRVMTENNLAMGLTFEAGHTFPNDVGQALGTAIEHDNHTYILLPGPPSEMKHMFNHYVADYLLDQYQNNMVLTSKYLHYFGIGESQLADTIDDLIMSQENPTVAIYFGNFMVTVRLTAAGRNEAENKPLLEDLATAINARLADYYVGEGENLGINEVLVEKLTDREQTIAFAESFTGGLAAKKVVDVPGSSKVLHGSAVTYTETAKANVLNVQPQTLETYGMVSAETATEMAENVRDLYQSDFGVSFTGVAGPDAMEGKEVGTVYIGIAQAGQETKVLTPTLRGSRQNIQYRSVYSAYFDIIKN</sequence>
<dbReference type="NCBIfam" id="TIGR00200">
    <property type="entry name" value="cinA_nterm"/>
    <property type="match status" value="1"/>
</dbReference>
<comment type="caution">
    <text evidence="3">The sequence shown here is derived from an EMBL/GenBank/DDBJ whole genome shotgun (WGS) entry which is preliminary data.</text>
</comment>
<dbReference type="Pfam" id="PF18146">
    <property type="entry name" value="CinA_KH"/>
    <property type="match status" value="1"/>
</dbReference>
<feature type="domain" description="MoaB/Mog" evidence="2">
    <location>
        <begin position="20"/>
        <end position="185"/>
    </location>
</feature>
<dbReference type="AlphaFoldDB" id="A0A2J9PLT0"/>
<dbReference type="Gene3D" id="3.40.980.10">
    <property type="entry name" value="MoaB/Mog-like domain"/>
    <property type="match status" value="1"/>
</dbReference>
<dbReference type="NCBIfam" id="TIGR00199">
    <property type="entry name" value="PncC_domain"/>
    <property type="match status" value="1"/>
</dbReference>
<dbReference type="PANTHER" id="PTHR13939:SF0">
    <property type="entry name" value="NMN AMIDOHYDROLASE-LIKE PROTEIN YFAY"/>
    <property type="match status" value="1"/>
</dbReference>
<evidence type="ECO:0000259" key="2">
    <source>
        <dbReference type="SMART" id="SM00852"/>
    </source>
</evidence>
<dbReference type="InterPro" id="IPR036425">
    <property type="entry name" value="MoaB/Mog-like_dom_sf"/>
</dbReference>
<dbReference type="InterPro" id="IPR001453">
    <property type="entry name" value="MoaB/Mog_dom"/>
</dbReference>
<dbReference type="PANTHER" id="PTHR13939">
    <property type="entry name" value="NICOTINAMIDE-NUCLEOTIDE AMIDOHYDROLASE PNCC"/>
    <property type="match status" value="1"/>
</dbReference>
<evidence type="ECO:0000313" key="4">
    <source>
        <dbReference type="Proteomes" id="UP000192813"/>
    </source>
</evidence>
<organism evidence="3 4">
    <name type="scientific">Aerococcus viridans</name>
    <dbReference type="NCBI Taxonomy" id="1377"/>
    <lineage>
        <taxon>Bacteria</taxon>
        <taxon>Bacillati</taxon>
        <taxon>Bacillota</taxon>
        <taxon>Bacilli</taxon>
        <taxon>Lactobacillales</taxon>
        <taxon>Aerococcaceae</taxon>
        <taxon>Aerococcus</taxon>
    </lineage>
</organism>
<dbReference type="InterPro" id="IPR036653">
    <property type="entry name" value="CinA-like_C"/>
</dbReference>
<dbReference type="HAMAP" id="MF_00226_B">
    <property type="entry name" value="CinA_B"/>
    <property type="match status" value="1"/>
</dbReference>
<dbReference type="SUPFAM" id="SSF53218">
    <property type="entry name" value="Molybdenum cofactor biosynthesis proteins"/>
    <property type="match status" value="1"/>
</dbReference>
<dbReference type="Gene3D" id="3.90.950.20">
    <property type="entry name" value="CinA-like"/>
    <property type="match status" value="1"/>
</dbReference>
<dbReference type="InterPro" id="IPR050101">
    <property type="entry name" value="CinA"/>
</dbReference>
<proteinExistence type="inferred from homology"/>
<reference evidence="4" key="1">
    <citation type="submission" date="2017-12" db="EMBL/GenBank/DDBJ databases">
        <title>FDA dAtabase for Regulatory Grade micrObial Sequences (FDA-ARGOS): Supporting development and validation of Infectious Disease Dx tests.</title>
        <authorList>
            <person name="Hoffmann M."/>
            <person name="Allard M."/>
            <person name="Evans P."/>
            <person name="Brown E."/>
            <person name="Tallon L."/>
            <person name="Sadzewicz L."/>
            <person name="Sengamalay N."/>
            <person name="Ott S."/>
            <person name="Godinez A."/>
            <person name="Nagaraj S."/>
            <person name="Vavikolanu K."/>
            <person name="Aluvathingal J."/>
            <person name="Nadendla S."/>
            <person name="Sichtig H."/>
        </authorList>
    </citation>
    <scope>NUCLEOTIDE SEQUENCE [LARGE SCALE GENOMIC DNA]</scope>
    <source>
        <strain evidence="4">FDAARGOS_249</strain>
    </source>
</reference>
<dbReference type="EMBL" id="NBTM02000001">
    <property type="protein sequence ID" value="PNL90940.1"/>
    <property type="molecule type" value="Genomic_DNA"/>
</dbReference>
<gene>
    <name evidence="1" type="primary">cinA</name>
    <name evidence="3" type="ORF">A6J77_001225</name>
</gene>
<dbReference type="NCBIfam" id="NF001813">
    <property type="entry name" value="PRK00549.1"/>
    <property type="match status" value="1"/>
</dbReference>
<accession>A0A2J9PLT0</accession>
<evidence type="ECO:0000256" key="1">
    <source>
        <dbReference type="HAMAP-Rule" id="MF_00226"/>
    </source>
</evidence>
<dbReference type="InterPro" id="IPR041424">
    <property type="entry name" value="CinA_KH"/>
</dbReference>
<dbReference type="CDD" id="cd00885">
    <property type="entry name" value="cinA"/>
    <property type="match status" value="1"/>
</dbReference>
<dbReference type="SMART" id="SM00852">
    <property type="entry name" value="MoCF_biosynth"/>
    <property type="match status" value="1"/>
</dbReference>
<evidence type="ECO:0000313" key="3">
    <source>
        <dbReference type="EMBL" id="PNL90940.1"/>
    </source>
</evidence>
<dbReference type="Pfam" id="PF02464">
    <property type="entry name" value="CinA"/>
    <property type="match status" value="1"/>
</dbReference>